<keyword evidence="1" id="KW-1133">Transmembrane helix</keyword>
<evidence type="ECO:0000313" key="3">
    <source>
        <dbReference type="Proteomes" id="UP001175228"/>
    </source>
</evidence>
<organism evidence="2 3">
    <name type="scientific">Armillaria luteobubalina</name>
    <dbReference type="NCBI Taxonomy" id="153913"/>
    <lineage>
        <taxon>Eukaryota</taxon>
        <taxon>Fungi</taxon>
        <taxon>Dikarya</taxon>
        <taxon>Basidiomycota</taxon>
        <taxon>Agaricomycotina</taxon>
        <taxon>Agaricomycetes</taxon>
        <taxon>Agaricomycetidae</taxon>
        <taxon>Agaricales</taxon>
        <taxon>Marasmiineae</taxon>
        <taxon>Physalacriaceae</taxon>
        <taxon>Armillaria</taxon>
    </lineage>
</organism>
<dbReference type="Proteomes" id="UP001175228">
    <property type="component" value="Unassembled WGS sequence"/>
</dbReference>
<proteinExistence type="predicted"/>
<gene>
    <name evidence="2" type="ORF">EDD18DRAFT_383262</name>
</gene>
<comment type="caution">
    <text evidence="2">The sequence shown here is derived from an EMBL/GenBank/DDBJ whole genome shotgun (WGS) entry which is preliminary data.</text>
</comment>
<keyword evidence="1" id="KW-0472">Membrane</keyword>
<feature type="transmembrane region" description="Helical" evidence="1">
    <location>
        <begin position="174"/>
        <end position="199"/>
    </location>
</feature>
<dbReference type="AlphaFoldDB" id="A0AA39ULD8"/>
<protein>
    <submittedName>
        <fullName evidence="2">Uncharacterized protein</fullName>
    </submittedName>
</protein>
<evidence type="ECO:0000313" key="2">
    <source>
        <dbReference type="EMBL" id="KAK0494127.1"/>
    </source>
</evidence>
<evidence type="ECO:0000256" key="1">
    <source>
        <dbReference type="SAM" id="Phobius"/>
    </source>
</evidence>
<reference evidence="2" key="1">
    <citation type="submission" date="2023-06" db="EMBL/GenBank/DDBJ databases">
        <authorList>
            <consortium name="Lawrence Berkeley National Laboratory"/>
            <person name="Ahrendt S."/>
            <person name="Sahu N."/>
            <person name="Indic B."/>
            <person name="Wong-Bajracharya J."/>
            <person name="Merenyi Z."/>
            <person name="Ke H.-M."/>
            <person name="Monk M."/>
            <person name="Kocsube S."/>
            <person name="Drula E."/>
            <person name="Lipzen A."/>
            <person name="Balint B."/>
            <person name="Henrissat B."/>
            <person name="Andreopoulos B."/>
            <person name="Martin F.M."/>
            <person name="Harder C.B."/>
            <person name="Rigling D."/>
            <person name="Ford K.L."/>
            <person name="Foster G.D."/>
            <person name="Pangilinan J."/>
            <person name="Papanicolaou A."/>
            <person name="Barry K."/>
            <person name="LaButti K."/>
            <person name="Viragh M."/>
            <person name="Koriabine M."/>
            <person name="Yan M."/>
            <person name="Riley R."/>
            <person name="Champramary S."/>
            <person name="Plett K.L."/>
            <person name="Tsai I.J."/>
            <person name="Slot J."/>
            <person name="Sipos G."/>
            <person name="Plett J."/>
            <person name="Nagy L.G."/>
            <person name="Grigoriev I.V."/>
        </authorList>
    </citation>
    <scope>NUCLEOTIDE SEQUENCE</scope>
    <source>
        <strain evidence="2">HWK02</strain>
    </source>
</reference>
<sequence length="203" mass="22329">MSNSKQVVGVTWRKVRYFKRLQQNQCSFIPLDHDGLVPFCTRGNFPSSLISCPRRASFSSNRVSDNGSPDHPSNRVLLWRIFITTSTAMSSKVIAAIMTISAGVVGGGGIVWVMIWQVKNRLILAGHVYPVTIPGRCGTIPGFSTRECRRVMDVGPSSIHLVVMRECLGGSLSVTLLFLIVYRVSSFLSLALLSCYISLTFGK</sequence>
<feature type="transmembrane region" description="Helical" evidence="1">
    <location>
        <begin position="93"/>
        <end position="115"/>
    </location>
</feature>
<keyword evidence="3" id="KW-1185">Reference proteome</keyword>
<dbReference type="EMBL" id="JAUEPU010000022">
    <property type="protein sequence ID" value="KAK0494127.1"/>
    <property type="molecule type" value="Genomic_DNA"/>
</dbReference>
<keyword evidence="1" id="KW-0812">Transmembrane</keyword>
<accession>A0AA39ULD8</accession>
<name>A0AA39ULD8_9AGAR</name>